<proteinExistence type="predicted"/>
<dbReference type="Proteomes" id="UP001607303">
    <property type="component" value="Unassembled WGS sequence"/>
</dbReference>
<keyword evidence="3" id="KW-1185">Reference proteome</keyword>
<gene>
    <name evidence="2" type="ORF">V1477_014228</name>
</gene>
<dbReference type="EMBL" id="JAYRBN010000074">
    <property type="protein sequence ID" value="KAL2733260.1"/>
    <property type="molecule type" value="Genomic_DNA"/>
</dbReference>
<reference evidence="2 3" key="1">
    <citation type="journal article" date="2024" name="Ann. Entomol. Soc. Am.">
        <title>Genomic analyses of the southern and eastern yellowjacket wasps (Hymenoptera: Vespidae) reveal evolutionary signatures of social life.</title>
        <authorList>
            <person name="Catto M.A."/>
            <person name="Caine P.B."/>
            <person name="Orr S.E."/>
            <person name="Hunt B.G."/>
            <person name="Goodisman M.A.D."/>
        </authorList>
    </citation>
    <scope>NUCLEOTIDE SEQUENCE [LARGE SCALE GENOMIC DNA]</scope>
    <source>
        <strain evidence="2">232</strain>
        <tissue evidence="2">Head and thorax</tissue>
    </source>
</reference>
<dbReference type="AlphaFoldDB" id="A0ABD2BKV2"/>
<comment type="caution">
    <text evidence="2">The sequence shown here is derived from an EMBL/GenBank/DDBJ whole genome shotgun (WGS) entry which is preliminary data.</text>
</comment>
<name>A0ABD2BKV2_VESMC</name>
<protein>
    <submittedName>
        <fullName evidence="2">Potassium channel subfamily K member 18-like isoform X2</fullName>
    </submittedName>
</protein>
<accession>A0ABD2BKV2</accession>
<evidence type="ECO:0000313" key="3">
    <source>
        <dbReference type="Proteomes" id="UP001607303"/>
    </source>
</evidence>
<feature type="region of interest" description="Disordered" evidence="1">
    <location>
        <begin position="1"/>
        <end position="72"/>
    </location>
</feature>
<sequence length="72" mass="7994">MKISSGYPVLSTGLGPHLESKPNSTTEEVPVIQDCRNKKKKRSPCPRCRHPDNTRPGSLVTGNSWPTRRVLP</sequence>
<feature type="compositionally biased region" description="Basic residues" evidence="1">
    <location>
        <begin position="37"/>
        <end position="48"/>
    </location>
</feature>
<organism evidence="2 3">
    <name type="scientific">Vespula maculifrons</name>
    <name type="common">Eastern yellow jacket</name>
    <name type="synonym">Wasp</name>
    <dbReference type="NCBI Taxonomy" id="7453"/>
    <lineage>
        <taxon>Eukaryota</taxon>
        <taxon>Metazoa</taxon>
        <taxon>Ecdysozoa</taxon>
        <taxon>Arthropoda</taxon>
        <taxon>Hexapoda</taxon>
        <taxon>Insecta</taxon>
        <taxon>Pterygota</taxon>
        <taxon>Neoptera</taxon>
        <taxon>Endopterygota</taxon>
        <taxon>Hymenoptera</taxon>
        <taxon>Apocrita</taxon>
        <taxon>Aculeata</taxon>
        <taxon>Vespoidea</taxon>
        <taxon>Vespidae</taxon>
        <taxon>Vespinae</taxon>
        <taxon>Vespula</taxon>
    </lineage>
</organism>
<evidence type="ECO:0000256" key="1">
    <source>
        <dbReference type="SAM" id="MobiDB-lite"/>
    </source>
</evidence>
<evidence type="ECO:0000313" key="2">
    <source>
        <dbReference type="EMBL" id="KAL2733260.1"/>
    </source>
</evidence>